<dbReference type="GeneID" id="28895554"/>
<dbReference type="PANTHER" id="PTHR43808">
    <property type="entry name" value="ACETYLORNITHINE DEACETYLASE"/>
    <property type="match status" value="1"/>
</dbReference>
<protein>
    <submittedName>
        <fullName evidence="5">Zn-dependent exopeptidase</fullName>
    </submittedName>
</protein>
<dbReference type="SUPFAM" id="SSF55031">
    <property type="entry name" value="Bacterial exopeptidase dimerisation domain"/>
    <property type="match status" value="1"/>
</dbReference>
<evidence type="ECO:0000256" key="1">
    <source>
        <dbReference type="ARBA" id="ARBA00006247"/>
    </source>
</evidence>
<dbReference type="Gene3D" id="3.30.70.360">
    <property type="match status" value="1"/>
</dbReference>
<evidence type="ECO:0000313" key="6">
    <source>
        <dbReference type="Proteomes" id="UP000076632"/>
    </source>
</evidence>
<feature type="compositionally biased region" description="Low complexity" evidence="4">
    <location>
        <begin position="111"/>
        <end position="128"/>
    </location>
</feature>
<organism evidence="5 6">
    <name type="scientific">Xylona heveae (strain CBS 132557 / TC161)</name>
    <dbReference type="NCBI Taxonomy" id="1328760"/>
    <lineage>
        <taxon>Eukaryota</taxon>
        <taxon>Fungi</taxon>
        <taxon>Dikarya</taxon>
        <taxon>Ascomycota</taxon>
        <taxon>Pezizomycotina</taxon>
        <taxon>Xylonomycetes</taxon>
        <taxon>Xylonales</taxon>
        <taxon>Xylonaceae</taxon>
        <taxon>Xylona</taxon>
    </lineage>
</organism>
<dbReference type="InterPro" id="IPR036264">
    <property type="entry name" value="Bact_exopeptidase_dim_dom"/>
</dbReference>
<evidence type="ECO:0000256" key="2">
    <source>
        <dbReference type="ARBA" id="ARBA00022723"/>
    </source>
</evidence>
<gene>
    <name evidence="5" type="ORF">L228DRAFT_226348</name>
</gene>
<comment type="similarity">
    <text evidence="1">Belongs to the peptidase M20A family.</text>
</comment>
<dbReference type="Gene3D" id="3.40.630.10">
    <property type="entry name" value="Zn peptidases"/>
    <property type="match status" value="2"/>
</dbReference>
<dbReference type="RefSeq" id="XP_018192125.1">
    <property type="nucleotide sequence ID" value="XM_018330417.1"/>
</dbReference>
<dbReference type="InterPro" id="IPR050072">
    <property type="entry name" value="Peptidase_M20A"/>
</dbReference>
<evidence type="ECO:0000313" key="5">
    <source>
        <dbReference type="EMBL" id="KZF26570.1"/>
    </source>
</evidence>
<dbReference type="OrthoDB" id="10059875at2759"/>
<accession>A0A165JSH9</accession>
<dbReference type="AlphaFoldDB" id="A0A165JSH9"/>
<proteinExistence type="inferred from homology"/>
<dbReference type="EMBL" id="KV407454">
    <property type="protein sequence ID" value="KZF26570.1"/>
    <property type="molecule type" value="Genomic_DNA"/>
</dbReference>
<keyword evidence="2" id="KW-0479">Metal-binding</keyword>
<name>A0A165JSH9_XYLHT</name>
<dbReference type="SUPFAM" id="SSF53187">
    <property type="entry name" value="Zn-dependent exopeptidases"/>
    <property type="match status" value="1"/>
</dbReference>
<dbReference type="Proteomes" id="UP000076632">
    <property type="component" value="Unassembled WGS sequence"/>
</dbReference>
<dbReference type="GO" id="GO:0016787">
    <property type="term" value="F:hydrolase activity"/>
    <property type="evidence" value="ECO:0007669"/>
    <property type="project" value="UniProtKB-KW"/>
</dbReference>
<dbReference type="Pfam" id="PF01546">
    <property type="entry name" value="Peptidase_M20"/>
    <property type="match status" value="1"/>
</dbReference>
<sequence length="473" mass="51304">MTESDSNLFIHLTVSGDSPSPATSSSSYALNHDNADANKPPRGKWQLPEINEKECLDFLSRLIQIKSYTKTAGELEATQFMADAMKEIGLESDVFPFDSGTRQNAIGRWHGTGTTTDSSSSVDSTSSSPDAAETGKAKTLLFNGHLDTNPVSAGWTIDPWAGYYDDEFIYGIGVSNMKSGCAAYYCAVKALKDSGWTPRGDVVLTFVVGELQGGVGTVAIINDGLSAAIQGPLPDYFINCEPSDIRAITMHAESLIFELTLVGITRHMSAREEAVDAILAACKLIPRLTAMKFSNAPSEEHRRINRCHIGVVHGALGPDLDEWRPPQVADYVKIQGSARYAPGQTQEGDADDYGDYIQNGTKRPFQGLRYTLKPVDYPTMPAFQVSRDATIVQSLNKAYSQVRGPGETQPTGALPPSCFYGSDAGHLYKRLGMQGIVCGPGGRYNTRPDEKVDIVDYIDAVKMFVRVIVDICG</sequence>
<evidence type="ECO:0000256" key="4">
    <source>
        <dbReference type="SAM" id="MobiDB-lite"/>
    </source>
</evidence>
<keyword evidence="6" id="KW-1185">Reference proteome</keyword>
<feature type="compositionally biased region" description="Low complexity" evidence="4">
    <location>
        <begin position="15"/>
        <end position="27"/>
    </location>
</feature>
<dbReference type="STRING" id="1328760.A0A165JSH9"/>
<dbReference type="InterPro" id="IPR002933">
    <property type="entry name" value="Peptidase_M20"/>
</dbReference>
<dbReference type="OMA" id="DAAYFCA"/>
<dbReference type="GO" id="GO:0046872">
    <property type="term" value="F:metal ion binding"/>
    <property type="evidence" value="ECO:0007669"/>
    <property type="project" value="UniProtKB-KW"/>
</dbReference>
<dbReference type="InParanoid" id="A0A165JSH9"/>
<keyword evidence="3" id="KW-0378">Hydrolase</keyword>
<evidence type="ECO:0000256" key="3">
    <source>
        <dbReference type="ARBA" id="ARBA00022801"/>
    </source>
</evidence>
<reference evidence="5 6" key="1">
    <citation type="journal article" date="2016" name="Fungal Biol.">
        <title>The genome of Xylona heveae provides a window into fungal endophytism.</title>
        <authorList>
            <person name="Gazis R."/>
            <person name="Kuo A."/>
            <person name="Riley R."/>
            <person name="LaButti K."/>
            <person name="Lipzen A."/>
            <person name="Lin J."/>
            <person name="Amirebrahimi M."/>
            <person name="Hesse C.N."/>
            <person name="Spatafora J.W."/>
            <person name="Henrissat B."/>
            <person name="Hainaut M."/>
            <person name="Grigoriev I.V."/>
            <person name="Hibbett D.S."/>
        </authorList>
    </citation>
    <scope>NUCLEOTIDE SEQUENCE [LARGE SCALE GENOMIC DNA]</scope>
    <source>
        <strain evidence="5 6">TC161</strain>
    </source>
</reference>
<feature type="region of interest" description="Disordered" evidence="4">
    <location>
        <begin position="104"/>
        <end position="132"/>
    </location>
</feature>
<feature type="region of interest" description="Disordered" evidence="4">
    <location>
        <begin position="14"/>
        <end position="45"/>
    </location>
</feature>